<dbReference type="InterPro" id="IPR036396">
    <property type="entry name" value="Cyt_P450_sf"/>
</dbReference>
<comment type="caution">
    <text evidence="8">The sequence shown here is derived from an EMBL/GenBank/DDBJ whole genome shotgun (WGS) entry which is preliminary data.</text>
</comment>
<protein>
    <recommendedName>
        <fullName evidence="10">Cytochrome P450</fullName>
    </recommendedName>
</protein>
<dbReference type="AlphaFoldDB" id="A0AAE1CLE7"/>
<dbReference type="GO" id="GO:0020037">
    <property type="term" value="F:heme binding"/>
    <property type="evidence" value="ECO:0007669"/>
    <property type="project" value="InterPro"/>
</dbReference>
<dbReference type="PANTHER" id="PTHR24289">
    <property type="entry name" value="STEROID 17-ALPHA-HYDROXYLASE/17,20 LYASE"/>
    <property type="match status" value="1"/>
</dbReference>
<evidence type="ECO:0000313" key="8">
    <source>
        <dbReference type="EMBL" id="KAK3707008.1"/>
    </source>
</evidence>
<feature type="transmembrane region" description="Helical" evidence="7">
    <location>
        <begin position="125"/>
        <end position="144"/>
    </location>
</feature>
<reference evidence="8" key="1">
    <citation type="journal article" date="2023" name="G3 (Bethesda)">
        <title>A reference genome for the long-term kleptoplast-retaining sea slug Elysia crispata morphotype clarki.</title>
        <authorList>
            <person name="Eastman K.E."/>
            <person name="Pendleton A.L."/>
            <person name="Shaikh M.A."/>
            <person name="Suttiyut T."/>
            <person name="Ogas R."/>
            <person name="Tomko P."/>
            <person name="Gavelis G."/>
            <person name="Widhalm J.R."/>
            <person name="Wisecaver J.H."/>
        </authorList>
    </citation>
    <scope>NUCLEOTIDE SEQUENCE</scope>
    <source>
        <strain evidence="8">ECLA1</strain>
    </source>
</reference>
<keyword evidence="4" id="KW-0560">Oxidoreductase</keyword>
<dbReference type="Pfam" id="PF00067">
    <property type="entry name" value="p450"/>
    <property type="match status" value="1"/>
</dbReference>
<organism evidence="8 9">
    <name type="scientific">Elysia crispata</name>
    <name type="common">lettuce slug</name>
    <dbReference type="NCBI Taxonomy" id="231223"/>
    <lineage>
        <taxon>Eukaryota</taxon>
        <taxon>Metazoa</taxon>
        <taxon>Spiralia</taxon>
        <taxon>Lophotrochozoa</taxon>
        <taxon>Mollusca</taxon>
        <taxon>Gastropoda</taxon>
        <taxon>Heterobranchia</taxon>
        <taxon>Euthyneura</taxon>
        <taxon>Panpulmonata</taxon>
        <taxon>Sacoglossa</taxon>
        <taxon>Placobranchoidea</taxon>
        <taxon>Plakobranchidae</taxon>
        <taxon>Elysia</taxon>
    </lineage>
</organism>
<evidence type="ECO:0000256" key="2">
    <source>
        <dbReference type="ARBA" id="ARBA00022617"/>
    </source>
</evidence>
<keyword evidence="7" id="KW-1133">Transmembrane helix</keyword>
<keyword evidence="7" id="KW-0812">Transmembrane</keyword>
<dbReference type="GO" id="GO:0004497">
    <property type="term" value="F:monooxygenase activity"/>
    <property type="evidence" value="ECO:0007669"/>
    <property type="project" value="UniProtKB-KW"/>
</dbReference>
<keyword evidence="5" id="KW-0408">Iron</keyword>
<keyword evidence="6" id="KW-0503">Monooxygenase</keyword>
<dbReference type="InterPro" id="IPR002401">
    <property type="entry name" value="Cyt_P450_E_grp-I"/>
</dbReference>
<accession>A0AAE1CLE7</accession>
<evidence type="ECO:0000256" key="7">
    <source>
        <dbReference type="SAM" id="Phobius"/>
    </source>
</evidence>
<dbReference type="GO" id="GO:0005506">
    <property type="term" value="F:iron ion binding"/>
    <property type="evidence" value="ECO:0007669"/>
    <property type="project" value="InterPro"/>
</dbReference>
<evidence type="ECO:0000256" key="4">
    <source>
        <dbReference type="ARBA" id="ARBA00023002"/>
    </source>
</evidence>
<dbReference type="SUPFAM" id="SSF48264">
    <property type="entry name" value="Cytochrome P450"/>
    <property type="match status" value="1"/>
</dbReference>
<proteinExistence type="inferred from homology"/>
<comment type="similarity">
    <text evidence="1">Belongs to the cytochrome P450 family.</text>
</comment>
<keyword evidence="3" id="KW-0479">Metal-binding</keyword>
<dbReference type="Proteomes" id="UP001283361">
    <property type="component" value="Unassembled WGS sequence"/>
</dbReference>
<dbReference type="EMBL" id="JAWDGP010007734">
    <property type="protein sequence ID" value="KAK3707008.1"/>
    <property type="molecule type" value="Genomic_DNA"/>
</dbReference>
<evidence type="ECO:0000256" key="1">
    <source>
        <dbReference type="ARBA" id="ARBA00010617"/>
    </source>
</evidence>
<keyword evidence="7" id="KW-0472">Membrane</keyword>
<keyword evidence="2" id="KW-0349">Heme</keyword>
<keyword evidence="9" id="KW-1185">Reference proteome</keyword>
<dbReference type="PRINTS" id="PR00463">
    <property type="entry name" value="EP450I"/>
</dbReference>
<evidence type="ECO:0000313" key="9">
    <source>
        <dbReference type="Proteomes" id="UP001283361"/>
    </source>
</evidence>
<name>A0AAE1CLE7_9GAST</name>
<dbReference type="InterPro" id="IPR001128">
    <property type="entry name" value="Cyt_P450"/>
</dbReference>
<dbReference type="Gene3D" id="1.10.630.10">
    <property type="entry name" value="Cytochrome P450"/>
    <property type="match status" value="1"/>
</dbReference>
<evidence type="ECO:0000256" key="6">
    <source>
        <dbReference type="ARBA" id="ARBA00023033"/>
    </source>
</evidence>
<feature type="transmembrane region" description="Helical" evidence="7">
    <location>
        <begin position="64"/>
        <end position="82"/>
    </location>
</feature>
<sequence>MYSRLRGVDFYVDCVIYVLDGYDFKTQTKVLVVDEAAGNTNIDDIVQTESQGIRTERNMIQPDLTTVCTTTAILLACCYFFLQHRRNENHRKLPPCPVRPWPVVGNIFSIGEDIRARFKAWHKQCGGVFSIYFGSTLVVVVSGFRTIKEVFVHKGSVTSNRPEMFMNEVKMLENASVMKNPRFRKETVASLMRVAESSSRSNAAINFLPAFLK</sequence>
<evidence type="ECO:0000256" key="3">
    <source>
        <dbReference type="ARBA" id="ARBA00022723"/>
    </source>
</evidence>
<gene>
    <name evidence="8" type="ORF">RRG08_064910</name>
</gene>
<evidence type="ECO:0000256" key="5">
    <source>
        <dbReference type="ARBA" id="ARBA00023004"/>
    </source>
</evidence>
<dbReference type="GO" id="GO:0016705">
    <property type="term" value="F:oxidoreductase activity, acting on paired donors, with incorporation or reduction of molecular oxygen"/>
    <property type="evidence" value="ECO:0007669"/>
    <property type="project" value="InterPro"/>
</dbReference>
<evidence type="ECO:0008006" key="10">
    <source>
        <dbReference type="Google" id="ProtNLM"/>
    </source>
</evidence>
<dbReference type="PANTHER" id="PTHR24289:SF1">
    <property type="entry name" value="STEROID 17-ALPHA-HYDROXYLASE_17,20 LYASE"/>
    <property type="match status" value="1"/>
</dbReference>